<dbReference type="Pfam" id="PF07992">
    <property type="entry name" value="Pyr_redox_2"/>
    <property type="match status" value="1"/>
</dbReference>
<dbReference type="PANTHER" id="PTHR42783:SF3">
    <property type="entry name" value="GLUTAMATE SYNTHASE [NADPH] SMALL CHAIN-RELATED"/>
    <property type="match status" value="1"/>
</dbReference>
<dbReference type="EC" id="1.2.7.1" evidence="3"/>
<dbReference type="AlphaFoldDB" id="A0A3B1B7S3"/>
<evidence type="ECO:0000313" key="3">
    <source>
        <dbReference type="EMBL" id="VAX12162.1"/>
    </source>
</evidence>
<organism evidence="3">
    <name type="scientific">hydrothermal vent metagenome</name>
    <dbReference type="NCBI Taxonomy" id="652676"/>
    <lineage>
        <taxon>unclassified sequences</taxon>
        <taxon>metagenomes</taxon>
        <taxon>ecological metagenomes</taxon>
    </lineage>
</organism>
<dbReference type="InterPro" id="IPR009051">
    <property type="entry name" value="Helical_ferredxn"/>
</dbReference>
<dbReference type="Gene3D" id="3.30.70.20">
    <property type="match status" value="1"/>
</dbReference>
<dbReference type="SUPFAM" id="SSF46548">
    <property type="entry name" value="alpha-helical ferredoxin"/>
    <property type="match status" value="2"/>
</dbReference>
<dbReference type="PROSITE" id="PS51379">
    <property type="entry name" value="4FE4S_FER_2"/>
    <property type="match status" value="1"/>
</dbReference>
<dbReference type="InterPro" id="IPR017900">
    <property type="entry name" value="4Fe4S_Fe_S_CS"/>
</dbReference>
<dbReference type="GO" id="GO:0019164">
    <property type="term" value="F:pyruvate synthase activity"/>
    <property type="evidence" value="ECO:0007669"/>
    <property type="project" value="UniProtKB-EC"/>
</dbReference>
<protein>
    <submittedName>
        <fullName evidence="3">Pyruvate:ferredoxin oxidoreductase, delta subunit</fullName>
        <ecNumber evidence="3">1.2.7.1</ecNumber>
    </submittedName>
</protein>
<keyword evidence="3" id="KW-0670">Pyruvate</keyword>
<dbReference type="NCBIfam" id="NF009410">
    <property type="entry name" value="PRK12771.1"/>
    <property type="match status" value="1"/>
</dbReference>
<dbReference type="EMBL" id="UOFZ01000018">
    <property type="protein sequence ID" value="VAX12162.1"/>
    <property type="molecule type" value="Genomic_DNA"/>
</dbReference>
<dbReference type="PROSITE" id="PS50974">
    <property type="entry name" value="ADOMET_ACTIVATION"/>
    <property type="match status" value="1"/>
</dbReference>
<gene>
    <name evidence="3" type="ORF">MNBD_GAMMA24-523</name>
</gene>
<dbReference type="PANTHER" id="PTHR42783">
    <property type="entry name" value="GLUTAMATE SYNTHASE [NADPH] SMALL CHAIN"/>
    <property type="match status" value="1"/>
</dbReference>
<feature type="domain" description="AdoMet activation" evidence="1">
    <location>
        <begin position="1"/>
        <end position="125"/>
    </location>
</feature>
<sequence length="562" mass="62189">MITYNRGGYANPGTATQFKTGTWRVQKPYHQHRAAPCHSDCPAGEDAQAYLAKLELGQTRQAWETLVQANPIPAITGRVCYHPCESGCNRGQYDDAIAIHSVERWLGDEAIRQGWAYPLSKPDKNALPVAVVGAGPAGLSAAYHLLRQGYQVTLFEMLSQAGGTCRSAIPPYRLPRQVIDEELERLLTCGMEFLPQHRLGRDISLDELQQQYRSVFLGPGAQKSRDWNIDGVTPRDLHSGLNILKEWIHIGAIPQYNSIAVVGGGNTAIDLARVMKREGATEVHVITHNALPDANRLIPDAMPALPREVEQALEEGVQIHDHRGIRRLILRGEKVIGIEMVHMKNIQQADGSIHRTAFEGTETVLHVDQVIPAIGQQVDNEDFSSLLQQQSLFSSDAWGQIEHHPGIFTGGDACPNRGTVAMAIGDGRRAAESMHAYIQQSSMPEQKADKTISYSALNLNYYEHAARQESPILPVEERSGEAEIEGNLSEEQVQHEARRCLSCGNCMACDNCWTLCPDSAVLKTREQARQGRHYIFDYDYCKGCGVCAHECPSGYISVKEDL</sequence>
<feature type="domain" description="4Fe-4S ferredoxin-type" evidence="2">
    <location>
        <begin position="532"/>
        <end position="561"/>
    </location>
</feature>
<dbReference type="SUPFAM" id="SSF51971">
    <property type="entry name" value="Nucleotide-binding domain"/>
    <property type="match status" value="1"/>
</dbReference>
<dbReference type="GO" id="GO:0051536">
    <property type="term" value="F:iron-sulfur cluster binding"/>
    <property type="evidence" value="ECO:0007669"/>
    <property type="project" value="InterPro"/>
</dbReference>
<dbReference type="InterPro" id="IPR028261">
    <property type="entry name" value="DPD_II"/>
</dbReference>
<dbReference type="InterPro" id="IPR036188">
    <property type="entry name" value="FAD/NAD-bd_sf"/>
</dbReference>
<accession>A0A3B1B7S3</accession>
<dbReference type="PRINTS" id="PR00419">
    <property type="entry name" value="ADXRDTASE"/>
</dbReference>
<dbReference type="Pfam" id="PF12838">
    <property type="entry name" value="Fer4_7"/>
    <property type="match status" value="1"/>
</dbReference>
<dbReference type="GO" id="GO:0008705">
    <property type="term" value="F:methionine synthase activity"/>
    <property type="evidence" value="ECO:0007669"/>
    <property type="project" value="InterPro"/>
</dbReference>
<dbReference type="InterPro" id="IPR004223">
    <property type="entry name" value="VitB12-dep_Met_synth_activ_dom"/>
</dbReference>
<dbReference type="InterPro" id="IPR023753">
    <property type="entry name" value="FAD/NAD-binding_dom"/>
</dbReference>
<proteinExistence type="predicted"/>
<reference evidence="3" key="1">
    <citation type="submission" date="2018-06" db="EMBL/GenBank/DDBJ databases">
        <authorList>
            <person name="Zhirakovskaya E."/>
        </authorList>
    </citation>
    <scope>NUCLEOTIDE SEQUENCE</scope>
</reference>
<keyword evidence="3" id="KW-0560">Oxidoreductase</keyword>
<evidence type="ECO:0000259" key="1">
    <source>
        <dbReference type="PROSITE" id="PS50974"/>
    </source>
</evidence>
<dbReference type="PROSITE" id="PS00198">
    <property type="entry name" value="4FE4S_FER_1"/>
    <property type="match status" value="1"/>
</dbReference>
<dbReference type="Pfam" id="PF14691">
    <property type="entry name" value="Fer4_20"/>
    <property type="match status" value="1"/>
</dbReference>
<dbReference type="InterPro" id="IPR017896">
    <property type="entry name" value="4Fe4S_Fe-S-bd"/>
</dbReference>
<dbReference type="Gene3D" id="3.50.50.60">
    <property type="entry name" value="FAD/NAD(P)-binding domain"/>
    <property type="match status" value="2"/>
</dbReference>
<dbReference type="Gene3D" id="1.10.1060.10">
    <property type="entry name" value="Alpha-helical ferredoxin"/>
    <property type="match status" value="1"/>
</dbReference>
<evidence type="ECO:0000259" key="2">
    <source>
        <dbReference type="PROSITE" id="PS51379"/>
    </source>
</evidence>
<name>A0A3B1B7S3_9ZZZZ</name>